<evidence type="ECO:0000313" key="2">
    <source>
        <dbReference type="Proteomes" id="UP000222564"/>
    </source>
</evidence>
<evidence type="ECO:0000313" key="1">
    <source>
        <dbReference type="EMBL" id="PHJ39361.1"/>
    </source>
</evidence>
<organism evidence="1 2">
    <name type="scientific">Desulforamulus profundi</name>
    <dbReference type="NCBI Taxonomy" id="1383067"/>
    <lineage>
        <taxon>Bacteria</taxon>
        <taxon>Bacillati</taxon>
        <taxon>Bacillota</taxon>
        <taxon>Clostridia</taxon>
        <taxon>Eubacteriales</taxon>
        <taxon>Peptococcaceae</taxon>
        <taxon>Desulforamulus</taxon>
    </lineage>
</organism>
<protein>
    <submittedName>
        <fullName evidence="1">Uncharacterized protein</fullName>
    </submittedName>
</protein>
<dbReference type="EMBL" id="AWQQ01000024">
    <property type="protein sequence ID" value="PHJ39361.1"/>
    <property type="molecule type" value="Genomic_DNA"/>
</dbReference>
<keyword evidence="2" id="KW-1185">Reference proteome</keyword>
<name>A0A2C6L3T3_9FIRM</name>
<sequence>MAVCPTVLPAITLKTAVYKYYSLSRPFKEIVGDIILTNAGTALILGAKKAKGSCRNLLFFFEFLLSTFQFSVCES</sequence>
<reference evidence="1 2" key="1">
    <citation type="submission" date="2013-09" db="EMBL/GenBank/DDBJ databases">
        <title>Biodegradation of hydrocarbons in the deep terrestrial subsurface : characterization of a microbial consortium composed of two Desulfotomaculum species originating from a deep geological formation.</title>
        <authorList>
            <person name="Aullo T."/>
            <person name="Berlendis S."/>
            <person name="Lascourreges J.-F."/>
            <person name="Dessort D."/>
            <person name="Saint-Laurent S."/>
            <person name="Schraauwers B."/>
            <person name="Mas J."/>
            <person name="Magot M."/>
            <person name="Ranchou-Peyruse A."/>
        </authorList>
    </citation>
    <scope>NUCLEOTIDE SEQUENCE [LARGE SCALE GENOMIC DNA]</scope>
    <source>
        <strain evidence="1 2">Bs107</strain>
    </source>
</reference>
<dbReference type="Proteomes" id="UP000222564">
    <property type="component" value="Unassembled WGS sequence"/>
</dbReference>
<comment type="caution">
    <text evidence="1">The sequence shown here is derived from an EMBL/GenBank/DDBJ whole genome shotgun (WGS) entry which is preliminary data.</text>
</comment>
<gene>
    <name evidence="1" type="ORF">P378_04085</name>
</gene>
<dbReference type="AlphaFoldDB" id="A0A2C6L3T3"/>
<accession>A0A2C6L3T3</accession>
<proteinExistence type="predicted"/>